<dbReference type="EMBL" id="JAMSHJ010000002">
    <property type="protein sequence ID" value="KAI5438866.1"/>
    <property type="molecule type" value="Genomic_DNA"/>
</dbReference>
<evidence type="ECO:0000259" key="1">
    <source>
        <dbReference type="Pfam" id="PF01266"/>
    </source>
</evidence>
<evidence type="ECO:0000313" key="2">
    <source>
        <dbReference type="EMBL" id="KAI5438866.1"/>
    </source>
</evidence>
<feature type="domain" description="FAD dependent oxidoreductase" evidence="1">
    <location>
        <begin position="456"/>
        <end position="530"/>
    </location>
</feature>
<dbReference type="InterPro" id="IPR036236">
    <property type="entry name" value="Znf_C2H2_sf"/>
</dbReference>
<comment type="caution">
    <text evidence="2">The sequence shown here is derived from an EMBL/GenBank/DDBJ whole genome shotgun (WGS) entry which is preliminary data.</text>
</comment>
<organism evidence="2 3">
    <name type="scientific">Pisum sativum</name>
    <name type="common">Garden pea</name>
    <name type="synonym">Lathyrus oleraceus</name>
    <dbReference type="NCBI Taxonomy" id="3888"/>
    <lineage>
        <taxon>Eukaryota</taxon>
        <taxon>Viridiplantae</taxon>
        <taxon>Streptophyta</taxon>
        <taxon>Embryophyta</taxon>
        <taxon>Tracheophyta</taxon>
        <taxon>Spermatophyta</taxon>
        <taxon>Magnoliopsida</taxon>
        <taxon>eudicotyledons</taxon>
        <taxon>Gunneridae</taxon>
        <taxon>Pentapetalae</taxon>
        <taxon>rosids</taxon>
        <taxon>fabids</taxon>
        <taxon>Fabales</taxon>
        <taxon>Fabaceae</taxon>
        <taxon>Papilionoideae</taxon>
        <taxon>50 kb inversion clade</taxon>
        <taxon>NPAAA clade</taxon>
        <taxon>Hologalegina</taxon>
        <taxon>IRL clade</taxon>
        <taxon>Fabeae</taxon>
        <taxon>Lathyrus</taxon>
    </lineage>
</organism>
<dbReference type="InterPro" id="IPR006076">
    <property type="entry name" value="FAD-dep_OxRdtase"/>
</dbReference>
<dbReference type="Proteomes" id="UP001058974">
    <property type="component" value="Chromosome 2"/>
</dbReference>
<proteinExistence type="predicted"/>
<keyword evidence="3" id="KW-1185">Reference proteome</keyword>
<protein>
    <recommendedName>
        <fullName evidence="1">FAD dependent oxidoreductase domain-containing protein</fullName>
    </recommendedName>
</protein>
<accession>A0A9D4YFX2</accession>
<dbReference type="SUPFAM" id="SSF54373">
    <property type="entry name" value="FAD-linked reductases, C-terminal domain"/>
    <property type="match status" value="1"/>
</dbReference>
<dbReference type="PANTHER" id="PTHR35497:SF1">
    <property type="entry name" value="ACYL-UDP-N-ACETYLGLUCOSAMINE O-ACYLTRANSFERASE"/>
    <property type="match status" value="1"/>
</dbReference>
<reference evidence="2 3" key="1">
    <citation type="journal article" date="2022" name="Nat. Genet.">
        <title>Improved pea reference genome and pan-genome highlight genomic features and evolutionary characteristics.</title>
        <authorList>
            <person name="Yang T."/>
            <person name="Liu R."/>
            <person name="Luo Y."/>
            <person name="Hu S."/>
            <person name="Wang D."/>
            <person name="Wang C."/>
            <person name="Pandey M.K."/>
            <person name="Ge S."/>
            <person name="Xu Q."/>
            <person name="Li N."/>
            <person name="Li G."/>
            <person name="Huang Y."/>
            <person name="Saxena R.K."/>
            <person name="Ji Y."/>
            <person name="Li M."/>
            <person name="Yan X."/>
            <person name="He Y."/>
            <person name="Liu Y."/>
            <person name="Wang X."/>
            <person name="Xiang C."/>
            <person name="Varshney R.K."/>
            <person name="Ding H."/>
            <person name="Gao S."/>
            <person name="Zong X."/>
        </authorList>
    </citation>
    <scope>NUCLEOTIDE SEQUENCE [LARGE SCALE GENOMIC DNA]</scope>
    <source>
        <strain evidence="2 3">cv. Zhongwan 6</strain>
    </source>
</reference>
<dbReference type="InterPro" id="IPR036188">
    <property type="entry name" value="FAD/NAD-bd_sf"/>
</dbReference>
<name>A0A9D4YFX2_PEA</name>
<dbReference type="PANTHER" id="PTHR35497">
    <property type="entry name" value="ACYL-UDP-N-ACETYLGLUCOSAMINE O-ACYLTRANSFERASE"/>
    <property type="match status" value="1"/>
</dbReference>
<evidence type="ECO:0000313" key="3">
    <source>
        <dbReference type="Proteomes" id="UP001058974"/>
    </source>
</evidence>
<dbReference type="AlphaFoldDB" id="A0A9D4YFX2"/>
<dbReference type="Gramene" id="Psat02G0455200-T1">
    <property type="protein sequence ID" value="KAI5438866.1"/>
    <property type="gene ID" value="KIW84_024552"/>
</dbReference>
<dbReference type="Gene3D" id="3.30.9.10">
    <property type="entry name" value="D-Amino Acid Oxidase, subunit A, domain 2"/>
    <property type="match status" value="1"/>
</dbReference>
<dbReference type="Gene3D" id="3.50.50.60">
    <property type="entry name" value="FAD/NAD(P)-binding domain"/>
    <property type="match status" value="1"/>
</dbReference>
<dbReference type="Pfam" id="PF01266">
    <property type="entry name" value="DAO"/>
    <property type="match status" value="1"/>
</dbReference>
<sequence>MGGKLELGLTKNGTLDPREKEARIILSHIRAQGHPYIELRENGKKFIYFCVLCLAPCYSDSVVYDHLKGKLHRKRLDSARDTMLKPNPWPFSDGLIFFYASTENEKKTENANVIQNRLLKMTENENHNSLAIVPFGVEAQSNAQPIATDDTISDGSVLVIPRLKIATEAIDVHVRKVGLGKISARFAEKYGSLNGSEIRRIWCEWLGKEDSQEDDVEVQEHDFAVVVFPYSYDLGRDKVLEDTKPLLPSASMVELENGREIGRKRKAPLSDPEDVSEFFRKHYASSAEESPPLRNAPSTSALDQSNSQLLRTKFVSNRATRKAMRRRERLAAEKVCNICQQNMIPGKDVATFFNLRTGRVACCSRNPTGAFHAASEKITGVQLPIQPLETLVCYWRIKEGYEGKFSIWGEFPTFASLGRVCLYGSPSLEYPGLIKVAVHSGNPCDPDKRPWGSGVMMDEMKEWIEGRFCGLVDSTEPVMKQSCMYSMTPDEDFVIDFLGGEFGKNVVLGAGFSGHGFKMAPVIGKILTELAVDGQTNEVDLKHFRIGRFNASSKL</sequence>
<dbReference type="SUPFAM" id="SSF57667">
    <property type="entry name" value="beta-beta-alpha zinc fingers"/>
    <property type="match status" value="1"/>
</dbReference>
<gene>
    <name evidence="2" type="ORF">KIW84_024552</name>
</gene>